<dbReference type="PANTHER" id="PTHR24421:SF37">
    <property type="entry name" value="SENSOR HISTIDINE KINASE NARS"/>
    <property type="match status" value="1"/>
</dbReference>
<keyword evidence="5" id="KW-0418">Kinase</keyword>
<evidence type="ECO:0000256" key="4">
    <source>
        <dbReference type="ARBA" id="ARBA00022692"/>
    </source>
</evidence>
<name>A0A657LQZ2_9HYPH</name>
<dbReference type="Gene3D" id="3.30.450.40">
    <property type="match status" value="1"/>
</dbReference>
<dbReference type="InterPro" id="IPR003018">
    <property type="entry name" value="GAF"/>
</dbReference>
<dbReference type="SUPFAM" id="SSF55781">
    <property type="entry name" value="GAF domain-like"/>
    <property type="match status" value="1"/>
</dbReference>
<dbReference type="OrthoDB" id="9797605at2"/>
<dbReference type="InterPro" id="IPR050482">
    <property type="entry name" value="Sensor_HK_TwoCompSys"/>
</dbReference>
<dbReference type="EMBL" id="LSRP01000129">
    <property type="protein sequence ID" value="OJF91305.1"/>
    <property type="molecule type" value="Genomic_DNA"/>
</dbReference>
<evidence type="ECO:0000256" key="2">
    <source>
        <dbReference type="ARBA" id="ARBA00022475"/>
    </source>
</evidence>
<organism evidence="10 11">
    <name type="scientific">Pararhizobium antarcticum</name>
    <dbReference type="NCBI Taxonomy" id="1798805"/>
    <lineage>
        <taxon>Bacteria</taxon>
        <taxon>Pseudomonadati</taxon>
        <taxon>Pseudomonadota</taxon>
        <taxon>Alphaproteobacteria</taxon>
        <taxon>Hyphomicrobiales</taxon>
        <taxon>Rhizobiaceae</taxon>
        <taxon>Rhizobium/Agrobacterium group</taxon>
        <taxon>Pararhizobium</taxon>
    </lineage>
</organism>
<dbReference type="SMART" id="SM00387">
    <property type="entry name" value="HATPase_c"/>
    <property type="match status" value="1"/>
</dbReference>
<keyword evidence="6" id="KW-1133">Transmembrane helix</keyword>
<dbReference type="AlphaFoldDB" id="A0A657LQZ2"/>
<evidence type="ECO:0000256" key="5">
    <source>
        <dbReference type="ARBA" id="ARBA00022777"/>
    </source>
</evidence>
<dbReference type="SUPFAM" id="SSF55874">
    <property type="entry name" value="ATPase domain of HSP90 chaperone/DNA topoisomerase II/histidine kinase"/>
    <property type="match status" value="1"/>
</dbReference>
<dbReference type="InterPro" id="IPR029016">
    <property type="entry name" value="GAF-like_dom_sf"/>
</dbReference>
<evidence type="ECO:0000259" key="9">
    <source>
        <dbReference type="PROSITE" id="PS50109"/>
    </source>
</evidence>
<keyword evidence="4" id="KW-0812">Transmembrane</keyword>
<evidence type="ECO:0000313" key="10">
    <source>
        <dbReference type="EMBL" id="OJF91305.1"/>
    </source>
</evidence>
<dbReference type="Pfam" id="PF07730">
    <property type="entry name" value="HisKA_3"/>
    <property type="match status" value="1"/>
</dbReference>
<keyword evidence="3" id="KW-0808">Transferase</keyword>
<evidence type="ECO:0000256" key="8">
    <source>
        <dbReference type="ARBA" id="ARBA00023136"/>
    </source>
</evidence>
<dbReference type="Gene3D" id="3.30.565.10">
    <property type="entry name" value="Histidine kinase-like ATPase, C-terminal domain"/>
    <property type="match status" value="1"/>
</dbReference>
<keyword evidence="7" id="KW-0902">Two-component regulatory system</keyword>
<dbReference type="PROSITE" id="PS50109">
    <property type="entry name" value="HIS_KIN"/>
    <property type="match status" value="1"/>
</dbReference>
<keyword evidence="2" id="KW-1003">Cell membrane</keyword>
<dbReference type="InterPro" id="IPR003594">
    <property type="entry name" value="HATPase_dom"/>
</dbReference>
<feature type="domain" description="Histidine kinase" evidence="9">
    <location>
        <begin position="316"/>
        <end position="404"/>
    </location>
</feature>
<dbReference type="InterPro" id="IPR011712">
    <property type="entry name" value="Sig_transdc_His_kin_sub3_dim/P"/>
</dbReference>
<dbReference type="Proteomes" id="UP000182661">
    <property type="component" value="Unassembled WGS sequence"/>
</dbReference>
<evidence type="ECO:0000256" key="1">
    <source>
        <dbReference type="ARBA" id="ARBA00004651"/>
    </source>
</evidence>
<dbReference type="Pfam" id="PF01590">
    <property type="entry name" value="GAF"/>
    <property type="match status" value="1"/>
</dbReference>
<evidence type="ECO:0000256" key="6">
    <source>
        <dbReference type="ARBA" id="ARBA00022989"/>
    </source>
</evidence>
<dbReference type="SMART" id="SM00065">
    <property type="entry name" value="GAF"/>
    <property type="match status" value="1"/>
</dbReference>
<comment type="subcellular location">
    <subcellularLocation>
        <location evidence="1">Cell membrane</location>
        <topology evidence="1">Multi-pass membrane protein</topology>
    </subcellularLocation>
</comment>
<dbReference type="GO" id="GO:0005886">
    <property type="term" value="C:plasma membrane"/>
    <property type="evidence" value="ECO:0007669"/>
    <property type="project" value="UniProtKB-SubCell"/>
</dbReference>
<dbReference type="InterPro" id="IPR005467">
    <property type="entry name" value="His_kinase_dom"/>
</dbReference>
<comment type="caution">
    <text evidence="10">The sequence shown here is derived from an EMBL/GenBank/DDBJ whole genome shotgun (WGS) entry which is preliminary data.</text>
</comment>
<keyword evidence="11" id="KW-1185">Reference proteome</keyword>
<dbReference type="RefSeq" id="WP_071835338.1">
    <property type="nucleotide sequence ID" value="NZ_LSRP01000129.1"/>
</dbReference>
<dbReference type="CDD" id="cd16917">
    <property type="entry name" value="HATPase_UhpB-NarQ-NarX-like"/>
    <property type="match status" value="1"/>
</dbReference>
<reference evidence="10 11" key="1">
    <citation type="submission" date="2016-02" db="EMBL/GenBank/DDBJ databases">
        <title>Genome sequencing of a beta-galactosidase producing bacteria Rhizobium sp. 59.</title>
        <authorList>
            <person name="Wang D."/>
            <person name="Kot W."/>
            <person name="Qin Y."/>
            <person name="Hansen L."/>
            <person name="Naqvi K."/>
            <person name="Rensing C."/>
        </authorList>
    </citation>
    <scope>NUCLEOTIDE SEQUENCE [LARGE SCALE GENOMIC DNA]</scope>
    <source>
        <strain evidence="10 11">59</strain>
    </source>
</reference>
<evidence type="ECO:0000256" key="3">
    <source>
        <dbReference type="ARBA" id="ARBA00022679"/>
    </source>
</evidence>
<evidence type="ECO:0000313" key="11">
    <source>
        <dbReference type="Proteomes" id="UP000182661"/>
    </source>
</evidence>
<dbReference type="GO" id="GO:0046983">
    <property type="term" value="F:protein dimerization activity"/>
    <property type="evidence" value="ECO:0007669"/>
    <property type="project" value="InterPro"/>
</dbReference>
<proteinExistence type="predicted"/>
<protein>
    <submittedName>
        <fullName evidence="10">ATPase</fullName>
    </submittedName>
</protein>
<evidence type="ECO:0000256" key="7">
    <source>
        <dbReference type="ARBA" id="ARBA00023012"/>
    </source>
</evidence>
<sequence>MLKMAPSALLDHYLGISRLLAGQLEFRSAIRAVAVEISHIIPHDHLDVCIIMHGGKYHTAYETGLETAWGNHPPALVSGSPIRTLLWGEVSFILSDDASRDPRFNFEGSFVRPIFEQDLRSRIHVPLKVEGDVIGALSCSSHAVGLYTADDVANARSIADLLSPYFFALRAAEQAQRSAIVEAEARAREEGLRLGALNLTEALERERQRIGMDLHDQTLADLTRLSRRLERLTHEPDISGETLEPLARGLQHCMQDLRQIIEEAKPSVLQLFGFAQAVENHLDRSVRDSGMAIELALLDETDGVIDSLDQTVCVALFRIAQEAINNAVRHAQARRITVRLRALADGISIEVSDDGVGIPKPRRRNGGGIDNMKTRARLISAKFAISAGRDNCGTVIGVHLPIAAQVPRAQNARNDA</sequence>
<dbReference type="InterPro" id="IPR036890">
    <property type="entry name" value="HATPase_C_sf"/>
</dbReference>
<gene>
    <name evidence="10" type="ORF">AX760_07235</name>
</gene>
<keyword evidence="8" id="KW-0472">Membrane</keyword>
<dbReference type="PANTHER" id="PTHR24421">
    <property type="entry name" value="NITRATE/NITRITE SENSOR PROTEIN NARX-RELATED"/>
    <property type="match status" value="1"/>
</dbReference>
<dbReference type="GO" id="GO:0000155">
    <property type="term" value="F:phosphorelay sensor kinase activity"/>
    <property type="evidence" value="ECO:0007669"/>
    <property type="project" value="InterPro"/>
</dbReference>
<dbReference type="Pfam" id="PF02518">
    <property type="entry name" value="HATPase_c"/>
    <property type="match status" value="1"/>
</dbReference>
<accession>A0A657LQZ2</accession>